<evidence type="ECO:0000313" key="3">
    <source>
        <dbReference type="EMBL" id="KPW52732.1"/>
    </source>
</evidence>
<dbReference type="GO" id="GO:0006310">
    <property type="term" value="P:DNA recombination"/>
    <property type="evidence" value="ECO:0007669"/>
    <property type="project" value="UniProtKB-KW"/>
</dbReference>
<dbReference type="AlphaFoldDB" id="A0A0P9JXC8"/>
<protein>
    <recommendedName>
        <fullName evidence="2">Tyr recombinase domain-containing protein</fullName>
    </recommendedName>
</protein>
<dbReference type="InterPro" id="IPR013762">
    <property type="entry name" value="Integrase-like_cat_sf"/>
</dbReference>
<dbReference type="SUPFAM" id="SSF56349">
    <property type="entry name" value="DNA breaking-rejoining enzymes"/>
    <property type="match status" value="1"/>
</dbReference>
<gene>
    <name evidence="3" type="ORF">ALO88_00002</name>
</gene>
<dbReference type="CDD" id="cd00397">
    <property type="entry name" value="DNA_BRE_C"/>
    <property type="match status" value="1"/>
</dbReference>
<organism evidence="3 4">
    <name type="scientific">Pseudomonas syringae pv. antirrhini</name>
    <dbReference type="NCBI Taxonomy" id="251702"/>
    <lineage>
        <taxon>Bacteria</taxon>
        <taxon>Pseudomonadati</taxon>
        <taxon>Pseudomonadota</taxon>
        <taxon>Gammaproteobacteria</taxon>
        <taxon>Pseudomonadales</taxon>
        <taxon>Pseudomonadaceae</taxon>
        <taxon>Pseudomonas</taxon>
    </lineage>
</organism>
<name>A0A0P9JXC8_9PSED</name>
<dbReference type="Gene3D" id="1.10.443.10">
    <property type="entry name" value="Intergrase catalytic core"/>
    <property type="match status" value="1"/>
</dbReference>
<accession>A0A0P9JXC8</accession>
<reference evidence="3 4" key="1">
    <citation type="submission" date="2015-09" db="EMBL/GenBank/DDBJ databases">
        <title>Genome announcement of multiple Pseudomonas syringae strains.</title>
        <authorList>
            <person name="Thakur S."/>
            <person name="Wang P.W."/>
            <person name="Gong Y."/>
            <person name="Weir B.S."/>
            <person name="Guttman D.S."/>
        </authorList>
    </citation>
    <scope>NUCLEOTIDE SEQUENCE [LARGE SCALE GENOMIC DNA]</scope>
    <source>
        <strain evidence="3 4">ICMP4303</strain>
    </source>
</reference>
<dbReference type="GO" id="GO:0003677">
    <property type="term" value="F:DNA binding"/>
    <property type="evidence" value="ECO:0007669"/>
    <property type="project" value="InterPro"/>
</dbReference>
<dbReference type="InterPro" id="IPR011010">
    <property type="entry name" value="DNA_brk_join_enz"/>
</dbReference>
<dbReference type="InterPro" id="IPR002104">
    <property type="entry name" value="Integrase_catalytic"/>
</dbReference>
<dbReference type="PATRIC" id="fig|251702.3.peg.2"/>
<proteinExistence type="predicted"/>
<keyword evidence="1" id="KW-0233">DNA recombination</keyword>
<evidence type="ECO:0000313" key="4">
    <source>
        <dbReference type="Proteomes" id="UP000050425"/>
    </source>
</evidence>
<evidence type="ECO:0000259" key="2">
    <source>
        <dbReference type="Pfam" id="PF00589"/>
    </source>
</evidence>
<comment type="caution">
    <text evidence="3">The sequence shown here is derived from an EMBL/GenBank/DDBJ whole genome shotgun (WGS) entry which is preliminary data.</text>
</comment>
<sequence>MHPPSLHAFDNGQRAADTLTLENCMRVPVYPSDLESQKGFKRIAKVLSRDWKGPHPLNLSLAREILAHAFGYADYHDVTMSAKTCQPGAFAPSEAEVQNAIERAVIEVGQGNAAMSISLDNLQQLVKSLPLHALIALKRSPTASSLAPSPSVATATDRSYLAEQAVSYQQPAPKTGAEAVDGSSNRPLLSVSELQSIVRVVEQSGKLRDMALLAFMLSGLRRNEFIALKAGQVSVSAQAPGQPWIAQARFKVHKARGHQEQSRLLHTSFMALPAAAIMQNYMRSEQFRNDDYLFPSRNDPKQPMTAYELDRICEAWSVLAKLRARRFSASSIRRLMADQRTTPLDFSEMFGHKSHSSTIGYIESLLPKLGKADI</sequence>
<dbReference type="Proteomes" id="UP000050425">
    <property type="component" value="Unassembled WGS sequence"/>
</dbReference>
<dbReference type="GO" id="GO:0015074">
    <property type="term" value="P:DNA integration"/>
    <property type="evidence" value="ECO:0007669"/>
    <property type="project" value="InterPro"/>
</dbReference>
<feature type="domain" description="Tyr recombinase" evidence="2">
    <location>
        <begin position="189"/>
        <end position="364"/>
    </location>
</feature>
<evidence type="ECO:0000256" key="1">
    <source>
        <dbReference type="ARBA" id="ARBA00023172"/>
    </source>
</evidence>
<dbReference type="EMBL" id="LJPT01000009">
    <property type="protein sequence ID" value="KPW52732.1"/>
    <property type="molecule type" value="Genomic_DNA"/>
</dbReference>
<dbReference type="Pfam" id="PF00589">
    <property type="entry name" value="Phage_integrase"/>
    <property type="match status" value="1"/>
</dbReference>